<protein>
    <submittedName>
        <fullName evidence="3">Uncharacterized protein</fullName>
    </submittedName>
</protein>
<dbReference type="AlphaFoldDB" id="A0A857NG91"/>
<keyword evidence="2" id="KW-0472">Membrane</keyword>
<sequence>MTIKQKKTLTLLGIIALILGVGLGTIIVVTRLSTTEESVAPTAPESRPRAAEWYGGEACNATFTIDGPTSGTINICTVIIDPTGKVVDGSLMPETNKLEVITSDEVTVSGGLRSDLDTPLSLGTDVLDKDGFKDAECVSFNNLAFGNYEYSKEVINPSTGWVEPRYYDYLLPGNSLTGSNLTKYGTNAYSDGVITLTVTNPVVTLVVLNQYEPLSCNDGCSSNTDCSDGLECVGGACRNPECSAETDCTCEVIKSSCNQSCTVNSDCVEGLICSGGSCRNPSCTPETDCVCPTSTPTGTSTPTATATPTGTSTKTPTATPTTTVTQAQLPEAGISLPTLAAFGGGLIMVLLGVLLAL</sequence>
<name>A0A857NG91_9BACT</name>
<evidence type="ECO:0000313" key="4">
    <source>
        <dbReference type="Proteomes" id="UP000463983"/>
    </source>
</evidence>
<feature type="region of interest" description="Disordered" evidence="1">
    <location>
        <begin position="295"/>
        <end position="321"/>
    </location>
</feature>
<dbReference type="KEGG" id="caqa:MICH65_0267"/>
<proteinExistence type="predicted"/>
<organism evidence="3 4">
    <name type="scientific">Candidatus Chazhemtobacterium aquaticus</name>
    <dbReference type="NCBI Taxonomy" id="2715735"/>
    <lineage>
        <taxon>Bacteria</taxon>
        <taxon>Candidatus Chazhemtobacteraceae</taxon>
        <taxon>Candidatus Chazhemtobacterium</taxon>
    </lineage>
</organism>
<keyword evidence="4" id="KW-1185">Reference proteome</keyword>
<keyword evidence="2" id="KW-1133">Transmembrane helix</keyword>
<reference evidence="4" key="1">
    <citation type="journal article" date="2020" name="Microorganisms">
        <title>Complete Genome of a Member of a New Bacterial Lineage in the Microgenomates Group Reveals an Unusual Nucleotide Composition Disparity Between Two Strands of DNA and Limited Metabolic Potential.</title>
        <authorList>
            <person name="Kadnikov V.V."/>
            <person name="Mardanov A.V."/>
            <person name="Beletsky A.V."/>
            <person name="Karnachuk O.V."/>
            <person name="Ravin N.V."/>
        </authorList>
    </citation>
    <scope>NUCLEOTIDE SEQUENCE [LARGE SCALE GENOMIC DNA]</scope>
</reference>
<evidence type="ECO:0000256" key="1">
    <source>
        <dbReference type="SAM" id="MobiDB-lite"/>
    </source>
</evidence>
<feature type="transmembrane region" description="Helical" evidence="2">
    <location>
        <begin position="334"/>
        <end position="356"/>
    </location>
</feature>
<evidence type="ECO:0000313" key="3">
    <source>
        <dbReference type="EMBL" id="QHO63248.1"/>
    </source>
</evidence>
<keyword evidence="2" id="KW-0812">Transmembrane</keyword>
<accession>A0A857NG91</accession>
<gene>
    <name evidence="3" type="ORF">MICH65_0267</name>
</gene>
<evidence type="ECO:0000256" key="2">
    <source>
        <dbReference type="SAM" id="Phobius"/>
    </source>
</evidence>
<dbReference type="Proteomes" id="UP000463983">
    <property type="component" value="Chromosome"/>
</dbReference>
<dbReference type="EMBL" id="CP047901">
    <property type="protein sequence ID" value="QHO63248.1"/>
    <property type="molecule type" value="Genomic_DNA"/>
</dbReference>
<dbReference type="RefSeq" id="WP_165983839.1">
    <property type="nucleotide sequence ID" value="NZ_CP047901.1"/>
</dbReference>